<evidence type="ECO:0000313" key="2">
    <source>
        <dbReference type="Proteomes" id="UP000789508"/>
    </source>
</evidence>
<dbReference type="OrthoDB" id="2420206at2759"/>
<sequence length="131" mass="15256">MTLKQQTQITTKNIEKNNKNNIHIKRKLRKSNTNEIDTTGKKSIFQVRGTSYPPVRRTLNNLKNSTNCKFCNQNYQYIDNIEARLRELDSIADKLCKIKVATKNHEIDKLDFSNMDIEDLLNISQSIQLSI</sequence>
<proteinExistence type="predicted"/>
<protein>
    <submittedName>
        <fullName evidence="1">10774_t:CDS:1</fullName>
    </submittedName>
</protein>
<name>A0A9N9AB63_9GLOM</name>
<evidence type="ECO:0000313" key="1">
    <source>
        <dbReference type="EMBL" id="CAG8524125.1"/>
    </source>
</evidence>
<gene>
    <name evidence="1" type="ORF">ALEPTO_LOCUS4620</name>
</gene>
<comment type="caution">
    <text evidence="1">The sequence shown here is derived from an EMBL/GenBank/DDBJ whole genome shotgun (WGS) entry which is preliminary data.</text>
</comment>
<keyword evidence="2" id="KW-1185">Reference proteome</keyword>
<dbReference type="EMBL" id="CAJVPS010001100">
    <property type="protein sequence ID" value="CAG8524125.1"/>
    <property type="molecule type" value="Genomic_DNA"/>
</dbReference>
<dbReference type="Proteomes" id="UP000789508">
    <property type="component" value="Unassembled WGS sequence"/>
</dbReference>
<accession>A0A9N9AB63</accession>
<organism evidence="1 2">
    <name type="scientific">Ambispora leptoticha</name>
    <dbReference type="NCBI Taxonomy" id="144679"/>
    <lineage>
        <taxon>Eukaryota</taxon>
        <taxon>Fungi</taxon>
        <taxon>Fungi incertae sedis</taxon>
        <taxon>Mucoromycota</taxon>
        <taxon>Glomeromycotina</taxon>
        <taxon>Glomeromycetes</taxon>
        <taxon>Archaeosporales</taxon>
        <taxon>Ambisporaceae</taxon>
        <taxon>Ambispora</taxon>
    </lineage>
</organism>
<reference evidence="1" key="1">
    <citation type="submission" date="2021-06" db="EMBL/GenBank/DDBJ databases">
        <authorList>
            <person name="Kallberg Y."/>
            <person name="Tangrot J."/>
            <person name="Rosling A."/>
        </authorList>
    </citation>
    <scope>NUCLEOTIDE SEQUENCE</scope>
    <source>
        <strain evidence="1">FL130A</strain>
    </source>
</reference>
<dbReference type="AlphaFoldDB" id="A0A9N9AB63"/>